<name>J3AA17_ACTNH</name>
<evidence type="ECO:0000256" key="11">
    <source>
        <dbReference type="ARBA" id="ARBA00041766"/>
    </source>
</evidence>
<dbReference type="Gene3D" id="1.10.1740.10">
    <property type="match status" value="1"/>
</dbReference>
<dbReference type="InterPro" id="IPR045857">
    <property type="entry name" value="O16G_dom_2"/>
</dbReference>
<dbReference type="Gene3D" id="3.20.20.80">
    <property type="entry name" value="Glycosidases"/>
    <property type="match status" value="1"/>
</dbReference>
<reference evidence="14 15" key="1">
    <citation type="submission" date="2012-07" db="EMBL/GenBank/DDBJ databases">
        <authorList>
            <person name="Durkin A.S."/>
            <person name="McCorrison J."/>
            <person name="Torralba M."/>
            <person name="Gillis M."/>
            <person name="Methe B."/>
            <person name="Sutton G."/>
            <person name="Nelson K.E."/>
        </authorList>
    </citation>
    <scope>NUCLEOTIDE SEQUENCE [LARGE SCALE GENOMIC DNA]</scope>
    <source>
        <strain evidence="15">ATCC 12104 / DSM 43013 / CCUG 2238 / JCM 8349 / NCTC 10301 / Howell 279</strain>
    </source>
</reference>
<dbReference type="SUPFAM" id="SSF51445">
    <property type="entry name" value="(Trans)glycosidases"/>
    <property type="match status" value="1"/>
</dbReference>
<dbReference type="CDD" id="cd11324">
    <property type="entry name" value="AmyAc_Amylosucrase"/>
    <property type="match status" value="1"/>
</dbReference>
<dbReference type="EC" id="4.3.1.17" evidence="4"/>
<dbReference type="eggNOG" id="COG0366">
    <property type="taxonomic scope" value="Bacteria"/>
</dbReference>
<evidence type="ECO:0000256" key="6">
    <source>
        <dbReference type="ARBA" id="ARBA00022485"/>
    </source>
</evidence>
<evidence type="ECO:0000256" key="8">
    <source>
        <dbReference type="ARBA" id="ARBA00023004"/>
    </source>
</evidence>
<evidence type="ECO:0000256" key="10">
    <source>
        <dbReference type="ARBA" id="ARBA00023239"/>
    </source>
</evidence>
<keyword evidence="5" id="KW-0312">Gluconeogenesis</keyword>
<evidence type="ECO:0000256" key="12">
    <source>
        <dbReference type="ARBA" id="ARBA00049406"/>
    </source>
</evidence>
<evidence type="ECO:0000256" key="7">
    <source>
        <dbReference type="ARBA" id="ARBA00022723"/>
    </source>
</evidence>
<dbReference type="InterPro" id="IPR029009">
    <property type="entry name" value="ASB_dom_sf"/>
</dbReference>
<evidence type="ECO:0000256" key="3">
    <source>
        <dbReference type="ARBA" id="ARBA00008636"/>
    </source>
</evidence>
<feature type="domain" description="Glycosyl hydrolase family 13 catalytic" evidence="13">
    <location>
        <begin position="98"/>
        <end position="544"/>
    </location>
</feature>
<comment type="pathway">
    <text evidence="2">Carbohydrate biosynthesis; gluconeogenesis.</text>
</comment>
<dbReference type="InterPro" id="IPR006047">
    <property type="entry name" value="GH13_cat_dom"/>
</dbReference>
<dbReference type="InterPro" id="IPR017853">
    <property type="entry name" value="GH"/>
</dbReference>
<keyword evidence="9" id="KW-0411">Iron-sulfur</keyword>
<dbReference type="GO" id="GO:0046872">
    <property type="term" value="F:metal ion binding"/>
    <property type="evidence" value="ECO:0007669"/>
    <property type="project" value="UniProtKB-KW"/>
</dbReference>
<dbReference type="EMBL" id="ALJK01000149">
    <property type="protein sequence ID" value="EJN84423.1"/>
    <property type="molecule type" value="Genomic_DNA"/>
</dbReference>
<dbReference type="InterPro" id="IPR004644">
    <property type="entry name" value="Fe-S_L-Ser_mono"/>
</dbReference>
<dbReference type="PANTHER" id="PTHR30182:SF1">
    <property type="entry name" value="L-SERINE DEHYDRATASE 1"/>
    <property type="match status" value="1"/>
</dbReference>
<dbReference type="GO" id="GO:0006094">
    <property type="term" value="P:gluconeogenesis"/>
    <property type="evidence" value="ECO:0007669"/>
    <property type="project" value="UniProtKB-KW"/>
</dbReference>
<organism evidence="14 15">
    <name type="scientific">Actinomyces naeslundii (strain ATCC 12104 / DSM 43013 / CCUG 2238 / JCM 8349 / NCTC 10301 / Howell 279)</name>
    <dbReference type="NCBI Taxonomy" id="1115803"/>
    <lineage>
        <taxon>Bacteria</taxon>
        <taxon>Bacillati</taxon>
        <taxon>Actinomycetota</taxon>
        <taxon>Actinomycetes</taxon>
        <taxon>Actinomycetales</taxon>
        <taxon>Actinomycetaceae</taxon>
        <taxon>Actinomyces</taxon>
    </lineage>
</organism>
<evidence type="ECO:0000256" key="1">
    <source>
        <dbReference type="ARBA" id="ARBA00001966"/>
    </source>
</evidence>
<dbReference type="Pfam" id="PF03315">
    <property type="entry name" value="SDH_beta"/>
    <property type="match status" value="1"/>
</dbReference>
<dbReference type="Pfam" id="PF00128">
    <property type="entry name" value="Alpha-amylase"/>
    <property type="match status" value="1"/>
</dbReference>
<dbReference type="Gene3D" id="3.90.400.10">
    <property type="entry name" value="Oligo-1,6-glucosidase, Domain 2"/>
    <property type="match status" value="1"/>
</dbReference>
<dbReference type="SMART" id="SM00642">
    <property type="entry name" value="Aamy"/>
    <property type="match status" value="1"/>
</dbReference>
<comment type="catalytic activity">
    <reaction evidence="12">
        <text>L-serine = pyruvate + NH4(+)</text>
        <dbReference type="Rhea" id="RHEA:19169"/>
        <dbReference type="ChEBI" id="CHEBI:15361"/>
        <dbReference type="ChEBI" id="CHEBI:28938"/>
        <dbReference type="ChEBI" id="CHEBI:33384"/>
        <dbReference type="EC" id="4.3.1.17"/>
    </reaction>
</comment>
<dbReference type="PANTHER" id="PTHR30182">
    <property type="entry name" value="L-SERINE DEHYDRATASE"/>
    <property type="match status" value="1"/>
</dbReference>
<dbReference type="InterPro" id="IPR044077">
    <property type="entry name" value="Amylosucrase"/>
</dbReference>
<dbReference type="InterPro" id="IPR005131">
    <property type="entry name" value="Ser_deHydtase_bsu"/>
</dbReference>
<dbReference type="Gene3D" id="3.30.1330.90">
    <property type="entry name" value="D-3-phosphoglycerate dehydrogenase, domain 3"/>
    <property type="match status" value="1"/>
</dbReference>
<dbReference type="Gene3D" id="2.60.40.1180">
    <property type="entry name" value="Golgi alpha-mannosidase II"/>
    <property type="match status" value="1"/>
</dbReference>
<dbReference type="GO" id="GO:0051539">
    <property type="term" value="F:4 iron, 4 sulfur cluster binding"/>
    <property type="evidence" value="ECO:0007669"/>
    <property type="project" value="UniProtKB-KW"/>
</dbReference>
<protein>
    <recommendedName>
        <fullName evidence="4">L-serine ammonia-lyase</fullName>
        <ecNumber evidence="4">4.3.1.17</ecNumber>
    </recommendedName>
    <alternativeName>
        <fullName evidence="11">L-serine deaminase</fullName>
    </alternativeName>
</protein>
<evidence type="ECO:0000256" key="5">
    <source>
        <dbReference type="ARBA" id="ARBA00022432"/>
    </source>
</evidence>
<accession>J3AA17</accession>
<dbReference type="GO" id="GO:0003941">
    <property type="term" value="F:L-serine ammonia-lyase activity"/>
    <property type="evidence" value="ECO:0007669"/>
    <property type="project" value="UniProtKB-EC"/>
</dbReference>
<comment type="cofactor">
    <cofactor evidence="1">
        <name>[4Fe-4S] cluster</name>
        <dbReference type="ChEBI" id="CHEBI:49883"/>
    </cofactor>
</comment>
<keyword evidence="10 14" id="KW-0456">Lyase</keyword>
<dbReference type="PATRIC" id="fig|1115803.3.peg.1687"/>
<evidence type="ECO:0000313" key="14">
    <source>
        <dbReference type="EMBL" id="EJN84423.1"/>
    </source>
</evidence>
<keyword evidence="8" id="KW-0408">Iron</keyword>
<dbReference type="AlphaFoldDB" id="J3AA17"/>
<keyword evidence="7" id="KW-0479">Metal-binding</keyword>
<evidence type="ECO:0000313" key="15">
    <source>
        <dbReference type="Proteomes" id="UP000007814"/>
    </source>
</evidence>
<dbReference type="InterPro" id="IPR013780">
    <property type="entry name" value="Glyco_hydro_b"/>
</dbReference>
<dbReference type="SUPFAM" id="SSF143548">
    <property type="entry name" value="Serine metabolism enzymes domain"/>
    <property type="match status" value="1"/>
</dbReference>
<comment type="similarity">
    <text evidence="3">Belongs to the iron-sulfur dependent L-serine dehydratase family.</text>
</comment>
<proteinExistence type="inferred from homology"/>
<evidence type="ECO:0000256" key="4">
    <source>
        <dbReference type="ARBA" id="ARBA00012093"/>
    </source>
</evidence>
<sequence>MSAATSLPPSLDDIVFHILDPLEAAERDVFLTRAEAWYPDLLDGLTTLYGTAAEEEALNLLALAARAYVEREHELCRLDLARTLDPAWAQHPGRIGYAAYTERFAGTLRGVEGRIDYLRELGVTYLHLMPLLTPRPGDSDGGYAVADYRTVRPDLGTMDDLEHLAGELRAEGISLVVDLVLNHVAAEHEWAVRARAGEQRYRDYFLIFPDRTEPDAYERTLPEVFPDFAPGNFTWDDGVGGWVWTTFNSFQWDLNWRNPHVMAEFAGIVLDLANRGVEVLRLDAIAFTIKRKGTDCQGQPEVHAITEVLRALTRIACPAVDLKAEAIVAPTELLQYLGQGKYTGKVSDLAYHNSLMVQIWSMLAARDTTLAVEALQNLPTEPSTATWITYLRCHDDIGWAIDDDDAAAVGLGGYDHRAFLADWYSGEYPTSDAAGLVFQHNPATGDRRIAGTAASLIGIEAAAEAWEGITDTTPEHEVESLWTWREERIHALRMAHAILYGWGGIPVLWSGDELAQPNDPNWDTEPGHEADSRWAGRPRLDEARMANRHDRSTVEGRVFTDLTHMARVRAGLPQLDAVVRSQVQDVDDPGVLVTYRDHPRGSFVGVYNVTPQWRSVAADQLARLGVMGATDVLTDTVPFGSTSLEGAGTGECPYRPTPPGGWCAPPTDGESARARRNLGARVPGMHHGDVTSRGLSISTQPPVVASPADSASPAAAGVSALAPETALISTALDSATPAALLAGAIDVEQAPRPLSVFDLMRIGIGPSSSHTVGPMRAGRAFSRELAEAVRPGGTGASDGECDSRAVGAGLPQPTRVTVELYGSLGATGRGHATDRAAVMGLAGYEPETVPAVVCESLMEEVEAAGELVVDGVGPVPFSPSADIHFLPGRVLPYHVNGMTLTAYCASGAEILRRTYYSVGGGFVMEDVGAPGSPSIQALATASATQAHATPAPFPFTTSAAMLAICEREGLSVSDVVLANELSARSREEVMAYLDRLRATMRACIEAGMNAEGILPGGLGVRRRAKALHERLRAQSTGPAAAFTMADPLRGMDWVDLFALAVNEENAAGRRVVTAPTNGAAGIVPAVLAYYERFIPGADDDGARRFLLAATAVGGLIKTNASIAGAEVGCQGEVGSASSMAAAGLAEALGGTPAQVENAAEIAMEHNLGLTCDPVGGLVQIPCIERNAVAAVKAINAARMALWGEGRHAVSLDTVIETMRQTGEDMLAKYKETSRGGLAVNVVEC</sequence>
<evidence type="ECO:0000256" key="2">
    <source>
        <dbReference type="ARBA" id="ARBA00004742"/>
    </source>
</evidence>
<dbReference type="InterPro" id="IPR051318">
    <property type="entry name" value="Fe-S_L-Ser"/>
</dbReference>
<keyword evidence="6" id="KW-0004">4Fe-4S</keyword>
<dbReference type="Pfam" id="PF03313">
    <property type="entry name" value="SDH_alpha"/>
    <property type="match status" value="1"/>
</dbReference>
<comment type="caution">
    <text evidence="14">The sequence shown here is derived from an EMBL/GenBank/DDBJ whole genome shotgun (WGS) entry which is preliminary data.</text>
</comment>
<dbReference type="GO" id="GO:0047669">
    <property type="term" value="F:amylosucrase activity"/>
    <property type="evidence" value="ECO:0007669"/>
    <property type="project" value="InterPro"/>
</dbReference>
<dbReference type="NCBIfam" id="TIGR00720">
    <property type="entry name" value="sda_mono"/>
    <property type="match status" value="1"/>
</dbReference>
<dbReference type="InterPro" id="IPR005130">
    <property type="entry name" value="Ser_deHydtase-like_asu"/>
</dbReference>
<dbReference type="eggNOG" id="COG1760">
    <property type="taxonomic scope" value="Bacteria"/>
</dbReference>
<evidence type="ECO:0000259" key="13">
    <source>
        <dbReference type="SMART" id="SM00642"/>
    </source>
</evidence>
<dbReference type="Proteomes" id="UP000007814">
    <property type="component" value="Unassembled WGS sequence"/>
</dbReference>
<gene>
    <name evidence="14" type="ORF">HMPREF1129_2655</name>
</gene>
<evidence type="ECO:0000256" key="9">
    <source>
        <dbReference type="ARBA" id="ARBA00023014"/>
    </source>
</evidence>